<reference evidence="2" key="1">
    <citation type="journal article" date="2017" name="Nat. Ecol. Evol.">
        <title>Genome expansion and lineage-specific genetic innovations in the forest pathogenic fungi Armillaria.</title>
        <authorList>
            <person name="Sipos G."/>
            <person name="Prasanna A.N."/>
            <person name="Walter M.C."/>
            <person name="O'Connor E."/>
            <person name="Balint B."/>
            <person name="Krizsan K."/>
            <person name="Kiss B."/>
            <person name="Hess J."/>
            <person name="Varga T."/>
            <person name="Slot J."/>
            <person name="Riley R."/>
            <person name="Boka B."/>
            <person name="Rigling D."/>
            <person name="Barry K."/>
            <person name="Lee J."/>
            <person name="Mihaltcheva S."/>
            <person name="LaButti K."/>
            <person name="Lipzen A."/>
            <person name="Waldron R."/>
            <person name="Moloney N.M."/>
            <person name="Sperisen C."/>
            <person name="Kredics L."/>
            <person name="Vagvoelgyi C."/>
            <person name="Patrignani A."/>
            <person name="Fitzpatrick D."/>
            <person name="Nagy I."/>
            <person name="Doyle S."/>
            <person name="Anderson J.B."/>
            <person name="Grigoriev I.V."/>
            <person name="Gueldener U."/>
            <person name="Muensterkoetter M."/>
            <person name="Nagy L.G."/>
        </authorList>
    </citation>
    <scope>NUCLEOTIDE SEQUENCE [LARGE SCALE GENOMIC DNA]</scope>
    <source>
        <strain evidence="2">Ar21-2</strain>
    </source>
</reference>
<proteinExistence type="predicted"/>
<dbReference type="InParanoid" id="A0A2H3DC56"/>
<dbReference type="Proteomes" id="UP000217790">
    <property type="component" value="Unassembled WGS sequence"/>
</dbReference>
<organism evidence="1 2">
    <name type="scientific">Armillaria gallica</name>
    <name type="common">Bulbous honey fungus</name>
    <name type="synonym">Armillaria bulbosa</name>
    <dbReference type="NCBI Taxonomy" id="47427"/>
    <lineage>
        <taxon>Eukaryota</taxon>
        <taxon>Fungi</taxon>
        <taxon>Dikarya</taxon>
        <taxon>Basidiomycota</taxon>
        <taxon>Agaricomycotina</taxon>
        <taxon>Agaricomycetes</taxon>
        <taxon>Agaricomycetidae</taxon>
        <taxon>Agaricales</taxon>
        <taxon>Marasmiineae</taxon>
        <taxon>Physalacriaceae</taxon>
        <taxon>Armillaria</taxon>
    </lineage>
</organism>
<dbReference type="EMBL" id="KZ293657">
    <property type="protein sequence ID" value="PBK92821.1"/>
    <property type="molecule type" value="Genomic_DNA"/>
</dbReference>
<evidence type="ECO:0000313" key="2">
    <source>
        <dbReference type="Proteomes" id="UP000217790"/>
    </source>
</evidence>
<evidence type="ECO:0000313" key="1">
    <source>
        <dbReference type="EMBL" id="PBK92821.1"/>
    </source>
</evidence>
<dbReference type="AlphaFoldDB" id="A0A2H3DC56"/>
<keyword evidence="2" id="KW-1185">Reference proteome</keyword>
<name>A0A2H3DC56_ARMGA</name>
<dbReference type="STRING" id="47427.A0A2H3DC56"/>
<accession>A0A2H3DC56</accession>
<protein>
    <submittedName>
        <fullName evidence="1">Uncharacterized protein</fullName>
    </submittedName>
</protein>
<sequence>MFRMVVIGMWQWKATALLVSHVFSRWRFISLSTPILWSYISTKPAKQTFQRAFVKVHISRSGNALLTIEIGHCDSFCLQDVYTVYHRWNSVALIVPRPSIAYLNASIGGKLPCLQHLKVGFTGVGTVEDYAEHPTCTAFLDAPMLCSIAFDVNWWDEEEEDMLLQ</sequence>
<dbReference type="OrthoDB" id="2918436at2759"/>
<gene>
    <name evidence="1" type="ORF">ARMGADRAFT_1080040</name>
</gene>